<feature type="transmembrane region" description="Helical" evidence="6">
    <location>
        <begin position="331"/>
        <end position="348"/>
    </location>
</feature>
<dbReference type="CDD" id="cd06581">
    <property type="entry name" value="TM_PBP1_LivM_like"/>
    <property type="match status" value="1"/>
</dbReference>
<dbReference type="Proteomes" id="UP000218896">
    <property type="component" value="Unassembled WGS sequence"/>
</dbReference>
<feature type="transmembrane region" description="Helical" evidence="6">
    <location>
        <begin position="159"/>
        <end position="177"/>
    </location>
</feature>
<dbReference type="InterPro" id="IPR001851">
    <property type="entry name" value="ABC_transp_permease"/>
</dbReference>
<organism evidence="7 8">
    <name type="scientific">Halovibrio salipaludis</name>
    <dbReference type="NCBI Taxonomy" id="2032626"/>
    <lineage>
        <taxon>Bacteria</taxon>
        <taxon>Pseudomonadati</taxon>
        <taxon>Pseudomonadota</taxon>
        <taxon>Gammaproteobacteria</taxon>
        <taxon>Oceanospirillales</taxon>
        <taxon>Halomonadaceae</taxon>
        <taxon>Halovibrio</taxon>
    </lineage>
</organism>
<dbReference type="InterPro" id="IPR017778">
    <property type="entry name" value="ABC_transptr_urea_perm_UrtC"/>
</dbReference>
<evidence type="ECO:0000313" key="7">
    <source>
        <dbReference type="EMBL" id="PAU80502.1"/>
    </source>
</evidence>
<evidence type="ECO:0000256" key="4">
    <source>
        <dbReference type="ARBA" id="ARBA00022989"/>
    </source>
</evidence>
<comment type="subcellular location">
    <subcellularLocation>
        <location evidence="1">Cell inner membrane</location>
        <topology evidence="1">Multi-pass membrane protein</topology>
    </subcellularLocation>
</comment>
<feature type="transmembrane region" description="Helical" evidence="6">
    <location>
        <begin position="12"/>
        <end position="35"/>
    </location>
</feature>
<comment type="caution">
    <text evidence="7">The sequence shown here is derived from an EMBL/GenBank/DDBJ whole genome shotgun (WGS) entry which is preliminary data.</text>
</comment>
<evidence type="ECO:0000256" key="2">
    <source>
        <dbReference type="ARBA" id="ARBA00022475"/>
    </source>
</evidence>
<dbReference type="PANTHER" id="PTHR30482">
    <property type="entry name" value="HIGH-AFFINITY BRANCHED-CHAIN AMINO ACID TRANSPORT SYSTEM PERMEASE"/>
    <property type="match status" value="1"/>
</dbReference>
<keyword evidence="2" id="KW-1003">Cell membrane</keyword>
<keyword evidence="5 6" id="KW-0472">Membrane</keyword>
<dbReference type="PANTHER" id="PTHR30482:SF4">
    <property type="entry name" value="SLR1201 PROTEIN"/>
    <property type="match status" value="1"/>
</dbReference>
<feature type="transmembrane region" description="Helical" evidence="6">
    <location>
        <begin position="258"/>
        <end position="276"/>
    </location>
</feature>
<accession>A0A2A2F7C1</accession>
<keyword evidence="4 6" id="KW-1133">Transmembrane helix</keyword>
<keyword evidence="3 6" id="KW-0812">Transmembrane</keyword>
<dbReference type="GO" id="GO:0015658">
    <property type="term" value="F:branched-chain amino acid transmembrane transporter activity"/>
    <property type="evidence" value="ECO:0007669"/>
    <property type="project" value="InterPro"/>
</dbReference>
<evidence type="ECO:0000256" key="6">
    <source>
        <dbReference type="SAM" id="Phobius"/>
    </source>
</evidence>
<feature type="transmembrane region" description="Helical" evidence="6">
    <location>
        <begin position="47"/>
        <end position="68"/>
    </location>
</feature>
<dbReference type="EMBL" id="NSKD01000003">
    <property type="protein sequence ID" value="PAU80502.1"/>
    <property type="molecule type" value="Genomic_DNA"/>
</dbReference>
<proteinExistence type="predicted"/>
<evidence type="ECO:0000256" key="3">
    <source>
        <dbReference type="ARBA" id="ARBA00022692"/>
    </source>
</evidence>
<evidence type="ECO:0000256" key="1">
    <source>
        <dbReference type="ARBA" id="ARBA00004429"/>
    </source>
</evidence>
<dbReference type="Pfam" id="PF02653">
    <property type="entry name" value="BPD_transp_2"/>
    <property type="match status" value="1"/>
</dbReference>
<sequence length="364" mass="40207">MRQPFVMRLARLHSGFGWAVLLLLTALALVVVPLLNQFVTPDSALYIPDWLVTLTGRFLCLALVALALDLIWGYTGILSLGHGAFFALGGYVMGMHLTHNRMETGTIPNFIQFLGRDDWPWFWVPFQSFWFTAVMVFLVPGALALVFGFFAFRSRVRGVYFAIITQALTFASMLFFYRTETGFGGNTGLTDFRELLGFSVREADTRLVLFMLSAVAVMLSYLLCRYIVTSKLGRVLVAIRDAESRVRFTGYNPLRYKLFVWTVSAMLCGLAGALYVPQTGVINPGEMAPANSIEMAVWVALGGRGTLVGALVGAGTVNGLKTWITAAYPDLWLFVLGGLFIAVTLFLPKGLMGLRQQMAGRSKQ</sequence>
<evidence type="ECO:0000313" key="8">
    <source>
        <dbReference type="Proteomes" id="UP000218896"/>
    </source>
</evidence>
<feature type="transmembrane region" description="Helical" evidence="6">
    <location>
        <begin position="207"/>
        <end position="228"/>
    </location>
</feature>
<name>A0A2A2F7C1_9GAMM</name>
<dbReference type="InterPro" id="IPR043428">
    <property type="entry name" value="LivM-like"/>
</dbReference>
<protein>
    <submittedName>
        <fullName evidence="7">Urea ABC transporter permease subunit UrtC</fullName>
    </submittedName>
</protein>
<feature type="transmembrane region" description="Helical" evidence="6">
    <location>
        <begin position="75"/>
        <end position="93"/>
    </location>
</feature>
<evidence type="ECO:0000256" key="5">
    <source>
        <dbReference type="ARBA" id="ARBA00023136"/>
    </source>
</evidence>
<dbReference type="GO" id="GO:0005886">
    <property type="term" value="C:plasma membrane"/>
    <property type="evidence" value="ECO:0007669"/>
    <property type="project" value="UniProtKB-SubCell"/>
</dbReference>
<dbReference type="OrthoDB" id="9034298at2"/>
<reference evidence="7 8" key="1">
    <citation type="submission" date="2017-08" db="EMBL/GenBank/DDBJ databases">
        <title>Halovibrio sewagensis sp. nov., isolated from wastewater of high salinity.</title>
        <authorList>
            <person name="Dong X."/>
            <person name="Zhang G."/>
        </authorList>
    </citation>
    <scope>NUCLEOTIDE SEQUENCE [LARGE SCALE GENOMIC DNA]</scope>
    <source>
        <strain evidence="7 8">YL5-2</strain>
    </source>
</reference>
<feature type="transmembrane region" description="Helical" evidence="6">
    <location>
        <begin position="296"/>
        <end position="319"/>
    </location>
</feature>
<dbReference type="AlphaFoldDB" id="A0A2A2F7C1"/>
<gene>
    <name evidence="7" type="primary">urtC</name>
    <name evidence="7" type="ORF">CK501_08665</name>
</gene>
<dbReference type="NCBIfam" id="TIGR03408">
    <property type="entry name" value="urea_trans_UrtC"/>
    <property type="match status" value="1"/>
</dbReference>
<feature type="transmembrane region" description="Helical" evidence="6">
    <location>
        <begin position="129"/>
        <end position="152"/>
    </location>
</feature>
<keyword evidence="8" id="KW-1185">Reference proteome</keyword>